<proteinExistence type="predicted"/>
<organism evidence="3 4">
    <name type="scientific">Azospirillum humicireducens</name>
    <dbReference type="NCBI Taxonomy" id="1226968"/>
    <lineage>
        <taxon>Bacteria</taxon>
        <taxon>Pseudomonadati</taxon>
        <taxon>Pseudomonadota</taxon>
        <taxon>Alphaproteobacteria</taxon>
        <taxon>Rhodospirillales</taxon>
        <taxon>Azospirillaceae</taxon>
        <taxon>Azospirillum</taxon>
    </lineage>
</organism>
<evidence type="ECO:0000313" key="3">
    <source>
        <dbReference type="EMBL" id="AWB07034.1"/>
    </source>
</evidence>
<dbReference type="KEGG" id="ahu:A6A40_18285"/>
<keyword evidence="3" id="KW-0614">Plasmid</keyword>
<geneLocation type="plasmid" evidence="3 4">
    <name>pYZ2</name>
</geneLocation>
<evidence type="ECO:0008006" key="5">
    <source>
        <dbReference type="Google" id="ProtNLM"/>
    </source>
</evidence>
<keyword evidence="2" id="KW-0472">Membrane</keyword>
<evidence type="ECO:0000256" key="1">
    <source>
        <dbReference type="SAM" id="MobiDB-lite"/>
    </source>
</evidence>
<reference evidence="3 4" key="1">
    <citation type="submission" date="2018-04" db="EMBL/GenBank/DDBJ databases">
        <title>Complete genome sequence of the nitrogen-fixing bacterium Azospirillum humicireducens type strain SgZ-5.</title>
        <authorList>
            <person name="Yu Z."/>
        </authorList>
    </citation>
    <scope>NUCLEOTIDE SEQUENCE [LARGE SCALE GENOMIC DNA]</scope>
    <source>
        <strain evidence="3 4">SgZ-5</strain>
        <plasmid evidence="3 4">pYZ2</plasmid>
    </source>
</reference>
<evidence type="ECO:0000313" key="4">
    <source>
        <dbReference type="Proteomes" id="UP000077405"/>
    </source>
</evidence>
<protein>
    <recommendedName>
        <fullName evidence="5">DUF2628 domain-containing protein</fullName>
    </recommendedName>
</protein>
<keyword evidence="4" id="KW-1185">Reference proteome</keyword>
<dbReference type="EMBL" id="CP028903">
    <property type="protein sequence ID" value="AWB07034.1"/>
    <property type="molecule type" value="Genomic_DNA"/>
</dbReference>
<keyword evidence="2" id="KW-1133">Transmembrane helix</keyword>
<name>A0A2R4VRG3_9PROT</name>
<gene>
    <name evidence="3" type="ORF">A6A40_18285</name>
</gene>
<keyword evidence="2" id="KW-0812">Transmembrane</keyword>
<sequence>MAQPSSATIFQNPSTGQTETVSNRSGVWAFLGGPFYFAAKGEWMHSAIHAVLTVVALLLWPSGALMLVGLWFGYACATPTILEARYKRLGWQRVSA</sequence>
<feature type="transmembrane region" description="Helical" evidence="2">
    <location>
        <begin position="50"/>
        <end position="74"/>
    </location>
</feature>
<dbReference type="AlphaFoldDB" id="A0A2R4VRG3"/>
<evidence type="ECO:0000256" key="2">
    <source>
        <dbReference type="SAM" id="Phobius"/>
    </source>
</evidence>
<accession>A0A2R4VRG3</accession>
<dbReference type="RefSeq" id="WP_108547332.1">
    <property type="nucleotide sequence ID" value="NZ_CP028903.1"/>
</dbReference>
<feature type="region of interest" description="Disordered" evidence="1">
    <location>
        <begin position="1"/>
        <end position="20"/>
    </location>
</feature>
<dbReference type="Proteomes" id="UP000077405">
    <property type="component" value="Plasmid pYZ2"/>
</dbReference>
<dbReference type="OrthoDB" id="7305703at2"/>